<evidence type="ECO:0000256" key="1">
    <source>
        <dbReference type="SAM" id="Phobius"/>
    </source>
</evidence>
<dbReference type="Proteomes" id="UP000248798">
    <property type="component" value="Unassembled WGS sequence"/>
</dbReference>
<feature type="transmembrane region" description="Helical" evidence="1">
    <location>
        <begin position="1025"/>
        <end position="1051"/>
    </location>
</feature>
<feature type="transmembrane region" description="Helical" evidence="1">
    <location>
        <begin position="330"/>
        <end position="349"/>
    </location>
</feature>
<evidence type="ECO:0000313" key="5">
    <source>
        <dbReference type="Proteomes" id="UP000293902"/>
    </source>
</evidence>
<dbReference type="Gene3D" id="3.30.2090.10">
    <property type="entry name" value="Multidrug efflux transporter AcrB TolC docking domain, DN and DC subdomains"/>
    <property type="match status" value="2"/>
</dbReference>
<dbReference type="Gene3D" id="3.30.70.1320">
    <property type="entry name" value="Multidrug efflux transporter AcrB pore domain like"/>
    <property type="match status" value="1"/>
</dbReference>
<accession>A0A328F983</accession>
<reference evidence="3 4" key="1">
    <citation type="submission" date="2018-06" db="EMBL/GenBank/DDBJ databases">
        <title>Complete Genome Sequence of Desulfobacter hydrogenophilus (DSM3380).</title>
        <authorList>
            <person name="Marietou A."/>
            <person name="Schreiber L."/>
            <person name="Marshall I."/>
            <person name="Jorgensen B."/>
        </authorList>
    </citation>
    <scope>NUCLEOTIDE SEQUENCE [LARGE SCALE GENOMIC DNA]</scope>
    <source>
        <strain evidence="3 4">DSM 3380</strain>
    </source>
</reference>
<keyword evidence="1" id="KW-0812">Transmembrane</keyword>
<dbReference type="Gene3D" id="3.30.70.1430">
    <property type="entry name" value="Multidrug efflux transporter AcrB pore domain"/>
    <property type="match status" value="2"/>
</dbReference>
<feature type="transmembrane region" description="Helical" evidence="1">
    <location>
        <begin position="427"/>
        <end position="448"/>
    </location>
</feature>
<dbReference type="EMBL" id="CP036313">
    <property type="protein sequence ID" value="QBH13608.1"/>
    <property type="molecule type" value="Genomic_DNA"/>
</dbReference>
<feature type="transmembrane region" description="Helical" evidence="1">
    <location>
        <begin position="949"/>
        <end position="974"/>
    </location>
</feature>
<feature type="transmembrane region" description="Helical" evidence="1">
    <location>
        <begin position="921"/>
        <end position="942"/>
    </location>
</feature>
<feature type="transmembrane region" description="Helical" evidence="1">
    <location>
        <begin position="896"/>
        <end position="915"/>
    </location>
</feature>
<dbReference type="PRINTS" id="PR00702">
    <property type="entry name" value="ACRIFLAVINRP"/>
</dbReference>
<dbReference type="InterPro" id="IPR027463">
    <property type="entry name" value="AcrB_DN_DC_subdom"/>
</dbReference>
<dbReference type="PANTHER" id="PTHR32063">
    <property type="match status" value="1"/>
</dbReference>
<dbReference type="AlphaFoldDB" id="A0A328F983"/>
<dbReference type="RefSeq" id="WP_111958212.1">
    <property type="nucleotide sequence ID" value="NZ_CP036313.1"/>
</dbReference>
<dbReference type="SUPFAM" id="SSF82714">
    <property type="entry name" value="Multidrug efflux transporter AcrB TolC docking domain, DN and DC subdomains"/>
    <property type="match status" value="2"/>
</dbReference>
<dbReference type="SUPFAM" id="SSF82693">
    <property type="entry name" value="Multidrug efflux transporter AcrB pore domain, PN1, PN2, PC1 and PC2 subdomains"/>
    <property type="match status" value="2"/>
</dbReference>
<evidence type="ECO:0000313" key="3">
    <source>
        <dbReference type="EMBL" id="RAM01168.1"/>
    </source>
</evidence>
<dbReference type="InterPro" id="IPR001036">
    <property type="entry name" value="Acrflvin-R"/>
</dbReference>
<dbReference type="PANTHER" id="PTHR32063:SF33">
    <property type="entry name" value="RND SUPERFAMILY EFFLUX PUMP PERMEASE COMPONENT"/>
    <property type="match status" value="1"/>
</dbReference>
<evidence type="ECO:0000313" key="4">
    <source>
        <dbReference type="Proteomes" id="UP000248798"/>
    </source>
</evidence>
<proteinExistence type="predicted"/>
<dbReference type="GO" id="GO:0042910">
    <property type="term" value="F:xenobiotic transmembrane transporter activity"/>
    <property type="evidence" value="ECO:0007669"/>
    <property type="project" value="TreeGrafter"/>
</dbReference>
<feature type="transmembrane region" description="Helical" evidence="1">
    <location>
        <begin position="455"/>
        <end position="478"/>
    </location>
</feature>
<feature type="transmembrane region" description="Helical" evidence="1">
    <location>
        <begin position="13"/>
        <end position="31"/>
    </location>
</feature>
<gene>
    <name evidence="3" type="ORF">DO021_15270</name>
    <name evidence="2" type="ORF">EYB58_12135</name>
</gene>
<organism evidence="3 4">
    <name type="scientific">Desulfobacter hydrogenophilus</name>
    <dbReference type="NCBI Taxonomy" id="2291"/>
    <lineage>
        <taxon>Bacteria</taxon>
        <taxon>Pseudomonadati</taxon>
        <taxon>Thermodesulfobacteriota</taxon>
        <taxon>Desulfobacteria</taxon>
        <taxon>Desulfobacterales</taxon>
        <taxon>Desulfobacteraceae</taxon>
        <taxon>Desulfobacter</taxon>
    </lineage>
</organism>
<feature type="transmembrane region" description="Helical" evidence="1">
    <location>
        <begin position="548"/>
        <end position="567"/>
    </location>
</feature>
<dbReference type="Proteomes" id="UP000293902">
    <property type="component" value="Chromosome"/>
</dbReference>
<dbReference type="Gene3D" id="3.30.70.1440">
    <property type="entry name" value="Multidrug efflux transporter AcrB pore domain"/>
    <property type="match status" value="1"/>
</dbReference>
<protein>
    <submittedName>
        <fullName evidence="3">AcrB/AcrD/AcrF family protein</fullName>
    </submittedName>
    <submittedName>
        <fullName evidence="2">Efflux RND transporter permease subunit</fullName>
    </submittedName>
</protein>
<dbReference type="SUPFAM" id="SSF82866">
    <property type="entry name" value="Multidrug efflux transporter AcrB transmembrane domain"/>
    <property type="match status" value="2"/>
</dbReference>
<name>A0A328F983_9BACT</name>
<reference evidence="2 5" key="2">
    <citation type="submission" date="2019-02" db="EMBL/GenBank/DDBJ databases">
        <title>Complete genome sequence of Desulfobacter hydrogenophilus AcRS1.</title>
        <authorList>
            <person name="Marietou A."/>
            <person name="Lund M.B."/>
            <person name="Marshall I.P.G."/>
            <person name="Schreiber L."/>
            <person name="Jorgensen B."/>
        </authorList>
    </citation>
    <scope>NUCLEOTIDE SEQUENCE [LARGE SCALE GENOMIC DNA]</scope>
    <source>
        <strain evidence="2 5">AcRS1</strain>
    </source>
</reference>
<dbReference type="Pfam" id="PF00873">
    <property type="entry name" value="ACR_tran"/>
    <property type="match status" value="1"/>
</dbReference>
<keyword evidence="1" id="KW-0472">Membrane</keyword>
<keyword evidence="5" id="KW-1185">Reference proteome</keyword>
<dbReference type="Gene3D" id="1.20.1640.10">
    <property type="entry name" value="Multidrug efflux transporter AcrB transmembrane domain"/>
    <property type="match status" value="2"/>
</dbReference>
<keyword evidence="1" id="KW-1133">Transmembrane helix</keyword>
<evidence type="ECO:0000313" key="2">
    <source>
        <dbReference type="EMBL" id="QBH13608.1"/>
    </source>
</evidence>
<sequence>MKALGKWSVEHRVTVNLVMVFLIVAGMFTAMNMKREMFPQFSLDMISIAVDYPGASPEDVEEGICIKIEEQLKSLENIKTMYSTAIEGHAVVTLELDAGTDITDKLNEVRTEIDLIDSFPTQAEDPVVVEIKNNEPAIYVAVYGDVTERILKQTADKIRDDLVGFDEISLAELMGVREYEISVEISEENLRKFSLSFDDVVRAVGTGSLELPGGLIKTSGGEFLVRAKGKRYTGAEYEQIPLVTRADGTVVRLGDVARVVDGFEDQDLQSRFNGQPAAMVVVKRTSSQDTIAISNRVLSYIDNARDDLPKGIRLGHWYNIADMVQDRIDLLLKNGIQGILLVFVVLALFLDLGLAFWVASGIPITFMGAFLFLEYIGASVNMLSLFGFIMTLGILVDDAIIVGENVYTHYAAGKTPKQAVMAAMEQVGGPVVMAVITTIVAFAPLMFISGIMGKFIAVMPQSVICILLISLLEAFFILPAHLESTLSHASGGDGRPRIYKVLFWGVHWIKKDITYIHGILRIRMEKGLNRIIYAYYLPILRYCIKNRYFTLVVGVGCLIISLGLIAGGHVPYTFFPKTDSDWLLSEIVYPLGTPFNTTQKTIKQIEAGAFKLNDYFRERVEDKKDIIVNTFSLVGGIPRRDWKEGIWGGHCGEAWIEILPAAMRPDILASEVSAKWREFTGDILGAEQSTFTIIGGGPGGNPIEIRLHGSDISQMEAAAQALKEEMASYPGTFDITDDFRPGKMEKQIYIRPGAEALGVTMADIATQLRQAYYGDEVLKIQRGKDDVKVMVRYSKQERETESSIDRLRIRTKDNREIPLNQVARIETQRGYATIKRVDRHRVITVTSDLDEDIANAQNIVTDLSKNFLPDMIKSFPGVDYDLEGQAKRSKESMHSLMNGFIVAAMIIFLLLASQFRSYSQPLIIMTAIPFGLIGAIVGHFIMGLDITMISIFGIVALSGVVVNDALILIDFINVEVAKGTDVFDAVVKSGESRFRPVILTSFTTVAGLAPLLTETSFQAKFLIPMAVSISFGLVAATVLTLLFVPALYVVIREVTLFLTGGQDVQK</sequence>
<dbReference type="GO" id="GO:0005886">
    <property type="term" value="C:plasma membrane"/>
    <property type="evidence" value="ECO:0007669"/>
    <property type="project" value="TreeGrafter"/>
</dbReference>
<dbReference type="EMBL" id="QLNI01000031">
    <property type="protein sequence ID" value="RAM01168.1"/>
    <property type="molecule type" value="Genomic_DNA"/>
</dbReference>
<dbReference type="OrthoDB" id="9806532at2"/>